<evidence type="ECO:0000313" key="3">
    <source>
        <dbReference type="EMBL" id="GAA95531.1"/>
    </source>
</evidence>
<reference evidence="3 4" key="1">
    <citation type="journal article" date="2011" name="J. Gen. Appl. Microbiol.">
        <title>Draft genome sequencing of the enigmatic basidiomycete Mixia osmundae.</title>
        <authorList>
            <person name="Nishida H."/>
            <person name="Nagatsuka Y."/>
            <person name="Sugiyama J."/>
        </authorList>
    </citation>
    <scope>NUCLEOTIDE SEQUENCE [LARGE SCALE GENOMIC DNA]</scope>
    <source>
        <strain evidence="4">CBS 9802 / IAM 14324 / JCM 22182 / KY 12970</strain>
    </source>
</reference>
<name>G7DY71_MIXOS</name>
<dbReference type="HOGENOM" id="CLU_488406_0_0_1"/>
<feature type="region of interest" description="Disordered" evidence="2">
    <location>
        <begin position="1"/>
        <end position="58"/>
    </location>
</feature>
<organism evidence="3 4">
    <name type="scientific">Mixia osmundae (strain CBS 9802 / IAM 14324 / JCM 22182 / KY 12970)</name>
    <dbReference type="NCBI Taxonomy" id="764103"/>
    <lineage>
        <taxon>Eukaryota</taxon>
        <taxon>Fungi</taxon>
        <taxon>Dikarya</taxon>
        <taxon>Basidiomycota</taxon>
        <taxon>Pucciniomycotina</taxon>
        <taxon>Mixiomycetes</taxon>
        <taxon>Mixiales</taxon>
        <taxon>Mixiaceae</taxon>
        <taxon>Mixia</taxon>
    </lineage>
</organism>
<keyword evidence="1" id="KW-0175">Coiled coil</keyword>
<accession>G7DY71</accession>
<dbReference type="InParanoid" id="G7DY71"/>
<feature type="region of interest" description="Disordered" evidence="2">
    <location>
        <begin position="489"/>
        <end position="517"/>
    </location>
</feature>
<dbReference type="EMBL" id="BABT02000062">
    <property type="protein sequence ID" value="GAA95531.1"/>
    <property type="molecule type" value="Genomic_DNA"/>
</dbReference>
<feature type="compositionally biased region" description="Basic and acidic residues" evidence="2">
    <location>
        <begin position="174"/>
        <end position="188"/>
    </location>
</feature>
<protein>
    <submittedName>
        <fullName evidence="3">Uncharacterized protein</fullName>
    </submittedName>
</protein>
<feature type="region of interest" description="Disordered" evidence="2">
    <location>
        <begin position="167"/>
        <end position="254"/>
    </location>
</feature>
<feature type="coiled-coil region" evidence="1">
    <location>
        <begin position="519"/>
        <end position="553"/>
    </location>
</feature>
<evidence type="ECO:0000256" key="2">
    <source>
        <dbReference type="SAM" id="MobiDB-lite"/>
    </source>
</evidence>
<comment type="caution">
    <text evidence="3">The sequence shown here is derived from an EMBL/GenBank/DDBJ whole genome shotgun (WGS) entry which is preliminary data.</text>
</comment>
<sequence>MASRTSVRAKRPSRDLLDSMEGSARPRHKGPVAARAKAKTTKGPARTTPQASEAFGDARLPTGSAGPATLSQASCRQLEELCAAMERAHAAGRPAISDADLKRAINGSLADSPCQISMTGGTATHPRFAGIWAWLQQVRHFASRGEAFDSSPSTPAEMLAFRLAANEPASCPDPPHEPDQRTNSHDRSNSGLDGPLRRAGPGDIEMHIDPALTTANPTPSHAGDIAVTTAARRPRAASGRNAPSLTEASPAPATNWRDSLVQDLNARSQAKRTVLSSVGGHRQYKKQIIDSFKLVNPGQLNAGRNGAGTLEYIDEEGRKHVMPVHIASWEETLVKHTEPKQGSSIPYQTYDQLRKPPSEYARVFNGHQYTARRHTIRNCVDCPGQIYLTVGLRTDTRTASRDDDNIADPRVAWVEASAGLADNEELLQLVLDFLEAYFTKGKQLRASYTRDTTTRGGTMSILEHKRKMHEIEQRCQQSEQRIRELQHQLAESSRTAASSAPVDAQTASSRQVPAETQKIAHLENIVEQQREAMEQQRETIEEMGEKIRAYEELIERED</sequence>
<keyword evidence="4" id="KW-1185">Reference proteome</keyword>
<proteinExistence type="predicted"/>
<dbReference type="AlphaFoldDB" id="G7DY71"/>
<dbReference type="Proteomes" id="UP000009131">
    <property type="component" value="Unassembled WGS sequence"/>
</dbReference>
<gene>
    <name evidence="3" type="primary">Mo02186</name>
    <name evidence="3" type="ORF">E5Q_02186</name>
</gene>
<feature type="compositionally biased region" description="Low complexity" evidence="2">
    <location>
        <begin position="226"/>
        <end position="244"/>
    </location>
</feature>
<reference evidence="3 4" key="2">
    <citation type="journal article" date="2012" name="Open Biol.">
        <title>Characteristics of nucleosomes and linker DNA regions on the genome of the basidiomycete Mixia osmundae revealed by mono- and dinucleosome mapping.</title>
        <authorList>
            <person name="Nishida H."/>
            <person name="Kondo S."/>
            <person name="Matsumoto T."/>
            <person name="Suzuki Y."/>
            <person name="Yoshikawa H."/>
            <person name="Taylor T.D."/>
            <person name="Sugiyama J."/>
        </authorList>
    </citation>
    <scope>NUCLEOTIDE SEQUENCE [LARGE SCALE GENOMIC DNA]</scope>
    <source>
        <strain evidence="4">CBS 9802 / IAM 14324 / JCM 22182 / KY 12970</strain>
    </source>
</reference>
<feature type="compositionally biased region" description="Polar residues" evidence="2">
    <location>
        <begin position="489"/>
        <end position="498"/>
    </location>
</feature>
<evidence type="ECO:0000313" key="4">
    <source>
        <dbReference type="Proteomes" id="UP000009131"/>
    </source>
</evidence>
<evidence type="ECO:0000256" key="1">
    <source>
        <dbReference type="SAM" id="Coils"/>
    </source>
</evidence>
<feature type="compositionally biased region" description="Basic residues" evidence="2">
    <location>
        <begin position="25"/>
        <end position="40"/>
    </location>
</feature>